<gene>
    <name evidence="1" type="ORF">V1H85_17950</name>
</gene>
<name>A0ABU7IP36_9FLAO</name>
<comment type="caution">
    <text evidence="1">The sequence shown here is derived from an EMBL/GenBank/DDBJ whole genome shotgun (WGS) entry which is preliminary data.</text>
</comment>
<evidence type="ECO:0000313" key="1">
    <source>
        <dbReference type="EMBL" id="MEE1974341.1"/>
    </source>
</evidence>
<reference evidence="1 2" key="1">
    <citation type="submission" date="2024-01" db="EMBL/GenBank/DDBJ databases">
        <title>Maribacter spp. originated from different algae showed divergent polysaccharides utilization ability.</title>
        <authorList>
            <person name="Wang H."/>
            <person name="Wu Y."/>
        </authorList>
    </citation>
    <scope>NUCLEOTIDE SEQUENCE [LARGE SCALE GENOMIC DNA]</scope>
    <source>
        <strain evidence="1 2">KPT27_14</strain>
    </source>
</reference>
<feature type="non-terminal residue" evidence="1">
    <location>
        <position position="1"/>
    </location>
</feature>
<dbReference type="Proteomes" id="UP001343698">
    <property type="component" value="Unassembled WGS sequence"/>
</dbReference>
<organism evidence="1 2">
    <name type="scientific">Maribacter flavus</name>
    <dbReference type="NCBI Taxonomy" id="1658664"/>
    <lineage>
        <taxon>Bacteria</taxon>
        <taxon>Pseudomonadati</taxon>
        <taxon>Bacteroidota</taxon>
        <taxon>Flavobacteriia</taxon>
        <taxon>Flavobacteriales</taxon>
        <taxon>Flavobacteriaceae</taxon>
        <taxon>Maribacter</taxon>
    </lineage>
</organism>
<keyword evidence="2" id="KW-1185">Reference proteome</keyword>
<proteinExistence type="predicted"/>
<dbReference type="RefSeq" id="WP_330072554.1">
    <property type="nucleotide sequence ID" value="NZ_JAZDDF010000091.1"/>
</dbReference>
<feature type="non-terminal residue" evidence="1">
    <location>
        <position position="86"/>
    </location>
</feature>
<sequence>ITVDPLPELVINLESSNPTINCAADNTGSILATAQGGLGDYSYTLQDTSGATINATQNTPGYFTELVAGDYLVMVESGDCEVTSAP</sequence>
<protein>
    <recommendedName>
        <fullName evidence="3">Adhesin</fullName>
    </recommendedName>
</protein>
<evidence type="ECO:0008006" key="3">
    <source>
        <dbReference type="Google" id="ProtNLM"/>
    </source>
</evidence>
<accession>A0ABU7IP36</accession>
<evidence type="ECO:0000313" key="2">
    <source>
        <dbReference type="Proteomes" id="UP001343698"/>
    </source>
</evidence>
<dbReference type="EMBL" id="JAZDDF010000091">
    <property type="protein sequence ID" value="MEE1974341.1"/>
    <property type="molecule type" value="Genomic_DNA"/>
</dbReference>